<dbReference type="Proteomes" id="UP000075531">
    <property type="component" value="Unassembled WGS sequence"/>
</dbReference>
<protein>
    <submittedName>
        <fullName evidence="3">Cypemycin methyltransferase</fullName>
        <ecNumber evidence="3">2.1.1.-</ecNumber>
    </submittedName>
</protein>
<proteinExistence type="predicted"/>
<keyword evidence="3" id="KW-0489">Methyltransferase</keyword>
<feature type="domain" description="Methyltransferase" evidence="2">
    <location>
        <begin position="43"/>
        <end position="137"/>
    </location>
</feature>
<comment type="caution">
    <text evidence="3">The sequence shown here is derived from an EMBL/GenBank/DDBJ whole genome shotgun (WGS) entry which is preliminary data.</text>
</comment>
<dbReference type="Gene3D" id="2.20.25.110">
    <property type="entry name" value="S-adenosyl-L-methionine-dependent methyltransferases"/>
    <property type="match status" value="1"/>
</dbReference>
<keyword evidence="1 3" id="KW-0808">Transferase</keyword>
<sequence length="248" mass="29365">MQCYNEMAEVYDKLIYSDIDYKKWSSVILEHCKLHDVAMEDYLDLACGTGNLSYELCEYFTRTWVVDLSSEMLTRAESKIRHKCLNAKFICQDISRLQLNHSFDLITCCLDSTNYITEFDNLLDYFRGVYSHLKDNGIFIFDINSEYKLTNILGNNVFTYDDNDVVYIWENILEKDILEMYLTFFIKSGHTYNRFDEVHVERVYKDKDIREALISIGFDIVGIFDEYENIPISNKTERIVYVVKKKVV</sequence>
<dbReference type="OrthoDB" id="9811589at2"/>
<dbReference type="STRING" id="1121338.CLTEP_04960"/>
<reference evidence="3 4" key="1">
    <citation type="submission" date="2016-02" db="EMBL/GenBank/DDBJ databases">
        <title>Genome sequence of Clostridium tepidiprofundi DSM 19306.</title>
        <authorList>
            <person name="Poehlein A."/>
            <person name="Daniel R."/>
        </authorList>
    </citation>
    <scope>NUCLEOTIDE SEQUENCE [LARGE SCALE GENOMIC DNA]</scope>
    <source>
        <strain evidence="3 4">DSM 19306</strain>
    </source>
</reference>
<evidence type="ECO:0000313" key="4">
    <source>
        <dbReference type="Proteomes" id="UP000075531"/>
    </source>
</evidence>
<dbReference type="PATRIC" id="fig|1121338.3.peg.499"/>
<gene>
    <name evidence="3" type="primary">cypM</name>
    <name evidence="3" type="ORF">CLTEP_04960</name>
</gene>
<dbReference type="SUPFAM" id="SSF53335">
    <property type="entry name" value="S-adenosyl-L-methionine-dependent methyltransferases"/>
    <property type="match status" value="1"/>
</dbReference>
<dbReference type="EC" id="2.1.1.-" evidence="3"/>
<dbReference type="InterPro" id="IPR041698">
    <property type="entry name" value="Methyltransf_25"/>
</dbReference>
<evidence type="ECO:0000256" key="1">
    <source>
        <dbReference type="ARBA" id="ARBA00022679"/>
    </source>
</evidence>
<dbReference type="CDD" id="cd02440">
    <property type="entry name" value="AdoMet_MTases"/>
    <property type="match status" value="1"/>
</dbReference>
<evidence type="ECO:0000259" key="2">
    <source>
        <dbReference type="Pfam" id="PF13649"/>
    </source>
</evidence>
<dbReference type="RefSeq" id="WP_066822074.1">
    <property type="nucleotide sequence ID" value="NZ_LTBA01000002.1"/>
</dbReference>
<dbReference type="Gene3D" id="3.40.50.150">
    <property type="entry name" value="Vaccinia Virus protein VP39"/>
    <property type="match status" value="1"/>
</dbReference>
<dbReference type="EMBL" id="LTBA01000002">
    <property type="protein sequence ID" value="KYH35553.1"/>
    <property type="molecule type" value="Genomic_DNA"/>
</dbReference>
<keyword evidence="4" id="KW-1185">Reference proteome</keyword>
<organism evidence="3 4">
    <name type="scientific">Clostridium tepidiprofundi DSM 19306</name>
    <dbReference type="NCBI Taxonomy" id="1121338"/>
    <lineage>
        <taxon>Bacteria</taxon>
        <taxon>Bacillati</taxon>
        <taxon>Bacillota</taxon>
        <taxon>Clostridia</taxon>
        <taxon>Eubacteriales</taxon>
        <taxon>Clostridiaceae</taxon>
        <taxon>Clostridium</taxon>
    </lineage>
</organism>
<dbReference type="AlphaFoldDB" id="A0A151B6X8"/>
<dbReference type="Pfam" id="PF13649">
    <property type="entry name" value="Methyltransf_25"/>
    <property type="match status" value="1"/>
</dbReference>
<evidence type="ECO:0000313" key="3">
    <source>
        <dbReference type="EMBL" id="KYH35553.1"/>
    </source>
</evidence>
<dbReference type="GO" id="GO:0008168">
    <property type="term" value="F:methyltransferase activity"/>
    <property type="evidence" value="ECO:0007669"/>
    <property type="project" value="UniProtKB-KW"/>
</dbReference>
<dbReference type="InterPro" id="IPR029063">
    <property type="entry name" value="SAM-dependent_MTases_sf"/>
</dbReference>
<dbReference type="PANTHER" id="PTHR43861">
    <property type="entry name" value="TRANS-ACONITATE 2-METHYLTRANSFERASE-RELATED"/>
    <property type="match status" value="1"/>
</dbReference>
<dbReference type="GO" id="GO:0032259">
    <property type="term" value="P:methylation"/>
    <property type="evidence" value="ECO:0007669"/>
    <property type="project" value="UniProtKB-KW"/>
</dbReference>
<accession>A0A151B6X8</accession>
<name>A0A151B6X8_9CLOT</name>